<reference evidence="2 3" key="2">
    <citation type="submission" date="2008-11" db="EMBL/GenBank/DDBJ databases">
        <authorList>
            <person name="Fulton L."/>
            <person name="Clifton S."/>
            <person name="Fulton B."/>
            <person name="Xu J."/>
            <person name="Minx P."/>
            <person name="Pepin K.H."/>
            <person name="Johnson M."/>
            <person name="Bhonagiri V."/>
            <person name="Nash W.E."/>
            <person name="Mardis E.R."/>
            <person name="Wilson R.K."/>
        </authorList>
    </citation>
    <scope>NUCLEOTIDE SEQUENCE [LARGE SCALE GENOMIC DNA]</scope>
    <source>
        <strain evidence="2 3">ATCC 43243</strain>
    </source>
</reference>
<sequence>MRIERAGYNVYGRLDNADGSVSVKADEAAGRLSQDTGAGLADTGLNASDDSRRAAGNENVHNLVFDFKRDNDYNLIGASSKLEDLDVEKALSDMKRDSVLSQYQFFVKSPKGLGTDEDGTVRKVVRNFNDN</sequence>
<dbReference type="AlphaFoldDB" id="B7AVR5"/>
<keyword evidence="3" id="KW-1185">Reference proteome</keyword>
<dbReference type="EMBL" id="ABVQ01000037">
    <property type="protein sequence ID" value="EEC56306.1"/>
    <property type="molecule type" value="Genomic_DNA"/>
</dbReference>
<accession>B7AVR5</accession>
<organism evidence="2 3">
    <name type="scientific">[Bacteroides] pectinophilus ATCC 43243</name>
    <dbReference type="NCBI Taxonomy" id="483218"/>
    <lineage>
        <taxon>Bacteria</taxon>
        <taxon>Bacillati</taxon>
        <taxon>Bacillota</taxon>
        <taxon>Clostridia</taxon>
        <taxon>Eubacteriales</taxon>
    </lineage>
</organism>
<evidence type="ECO:0000313" key="2">
    <source>
        <dbReference type="EMBL" id="EEC56306.1"/>
    </source>
</evidence>
<dbReference type="Proteomes" id="UP000003136">
    <property type="component" value="Unassembled WGS sequence"/>
</dbReference>
<evidence type="ECO:0000256" key="1">
    <source>
        <dbReference type="SAM" id="MobiDB-lite"/>
    </source>
</evidence>
<proteinExistence type="predicted"/>
<reference evidence="2 3" key="1">
    <citation type="submission" date="2008-11" db="EMBL/GenBank/DDBJ databases">
        <title>Draft genome sequence of Bacteroides pectinophilus (ATCC 43243).</title>
        <authorList>
            <person name="Sudarsanam P."/>
            <person name="Ley R."/>
            <person name="Guruge J."/>
            <person name="Turnbaugh P.J."/>
            <person name="Mahowald M."/>
            <person name="Liep D."/>
            <person name="Gordon J."/>
        </authorList>
    </citation>
    <scope>NUCLEOTIDE SEQUENCE [LARGE SCALE GENOMIC DNA]</scope>
    <source>
        <strain evidence="2 3">ATCC 43243</strain>
    </source>
</reference>
<protein>
    <submittedName>
        <fullName evidence="2">Uncharacterized protein</fullName>
    </submittedName>
</protein>
<comment type="caution">
    <text evidence="2">The sequence shown here is derived from an EMBL/GenBank/DDBJ whole genome shotgun (WGS) entry which is preliminary data.</text>
</comment>
<feature type="region of interest" description="Disordered" evidence="1">
    <location>
        <begin position="32"/>
        <end position="53"/>
    </location>
</feature>
<evidence type="ECO:0000313" key="3">
    <source>
        <dbReference type="Proteomes" id="UP000003136"/>
    </source>
</evidence>
<gene>
    <name evidence="2" type="ORF">BACPEC_02813</name>
</gene>
<dbReference type="STRING" id="483218.BACPEC_02813"/>
<dbReference type="HOGENOM" id="CLU_1968904_0_0_9"/>
<name>B7AVR5_9FIRM</name>